<accession>A0AAV9WXX5</accession>
<dbReference type="EMBL" id="JAVHJO010000013">
    <property type="protein sequence ID" value="KAK6530027.1"/>
    <property type="molecule type" value="Genomic_DNA"/>
</dbReference>
<comment type="caution">
    <text evidence="1">The sequence shown here is derived from an EMBL/GenBank/DDBJ whole genome shotgun (WGS) entry which is preliminary data.</text>
</comment>
<sequence>MPQDPLKRVLWHGETVLPDDDKRVIQWNESHDFQVLEDDNLDLRGDSSIPNVEVISLPITAVHHVNSYCISYEIPLKRPTLSAFLNFFLPLPFACRVSRHTSAYPCAIWAKLSLSSNFICGQGMAILF</sequence>
<dbReference type="AlphaFoldDB" id="A0AAV9WXX5"/>
<evidence type="ECO:0000313" key="2">
    <source>
        <dbReference type="Proteomes" id="UP001365542"/>
    </source>
</evidence>
<dbReference type="Proteomes" id="UP001365542">
    <property type="component" value="Unassembled WGS sequence"/>
</dbReference>
<keyword evidence="2" id="KW-1185">Reference proteome</keyword>
<protein>
    <submittedName>
        <fullName evidence="1">Uncharacterized protein</fullName>
    </submittedName>
</protein>
<gene>
    <name evidence="1" type="ORF">TWF694_003401</name>
</gene>
<organism evidence="1 2">
    <name type="scientific">Orbilia ellipsospora</name>
    <dbReference type="NCBI Taxonomy" id="2528407"/>
    <lineage>
        <taxon>Eukaryota</taxon>
        <taxon>Fungi</taxon>
        <taxon>Dikarya</taxon>
        <taxon>Ascomycota</taxon>
        <taxon>Pezizomycotina</taxon>
        <taxon>Orbiliomycetes</taxon>
        <taxon>Orbiliales</taxon>
        <taxon>Orbiliaceae</taxon>
        <taxon>Orbilia</taxon>
    </lineage>
</organism>
<proteinExistence type="predicted"/>
<evidence type="ECO:0000313" key="1">
    <source>
        <dbReference type="EMBL" id="KAK6530027.1"/>
    </source>
</evidence>
<reference evidence="1 2" key="1">
    <citation type="submission" date="2019-10" db="EMBL/GenBank/DDBJ databases">
        <authorList>
            <person name="Palmer J.M."/>
        </authorList>
    </citation>
    <scope>NUCLEOTIDE SEQUENCE [LARGE SCALE GENOMIC DNA]</scope>
    <source>
        <strain evidence="1 2">TWF694</strain>
    </source>
</reference>
<name>A0AAV9WXX5_9PEZI</name>